<feature type="domain" description="Peptidoglycan binding-like" evidence="2">
    <location>
        <begin position="69"/>
        <end position="123"/>
    </location>
</feature>
<sequence>MKLSTGFNLLALATTPPVLAADGYCTTTSLKNVNLLSNGIVTVYHLSIPALSSSGRLNTNCIMNTGAKGAGVREVQTACNECYGANLDVDGDYGSQTKAAVKAMQKKLGLKGNDVDGIYGPQTGSLMRFYGWSSSDWRCVRAGADA</sequence>
<evidence type="ECO:0000256" key="1">
    <source>
        <dbReference type="SAM" id="SignalP"/>
    </source>
</evidence>
<evidence type="ECO:0000313" key="3">
    <source>
        <dbReference type="EMBL" id="KAK1756648.1"/>
    </source>
</evidence>
<feature type="signal peptide" evidence="1">
    <location>
        <begin position="1"/>
        <end position="20"/>
    </location>
</feature>
<dbReference type="Gene3D" id="1.10.101.10">
    <property type="entry name" value="PGBD-like superfamily/PGBD"/>
    <property type="match status" value="1"/>
</dbReference>
<protein>
    <recommendedName>
        <fullName evidence="2">Peptidoglycan binding-like domain-containing protein</fullName>
    </recommendedName>
</protein>
<proteinExistence type="predicted"/>
<accession>A0AAJ0BGD8</accession>
<evidence type="ECO:0000313" key="4">
    <source>
        <dbReference type="Proteomes" id="UP001239445"/>
    </source>
</evidence>
<organism evidence="3 4">
    <name type="scientific">Echria macrotheca</name>
    <dbReference type="NCBI Taxonomy" id="438768"/>
    <lineage>
        <taxon>Eukaryota</taxon>
        <taxon>Fungi</taxon>
        <taxon>Dikarya</taxon>
        <taxon>Ascomycota</taxon>
        <taxon>Pezizomycotina</taxon>
        <taxon>Sordariomycetes</taxon>
        <taxon>Sordariomycetidae</taxon>
        <taxon>Sordariales</taxon>
        <taxon>Schizotheciaceae</taxon>
        <taxon>Echria</taxon>
    </lineage>
</organism>
<keyword evidence="4" id="KW-1185">Reference proteome</keyword>
<dbReference type="InterPro" id="IPR002477">
    <property type="entry name" value="Peptidoglycan-bd-like"/>
</dbReference>
<dbReference type="InterPro" id="IPR036365">
    <property type="entry name" value="PGBD-like_sf"/>
</dbReference>
<dbReference type="Pfam" id="PF01471">
    <property type="entry name" value="PG_binding_1"/>
    <property type="match status" value="1"/>
</dbReference>
<keyword evidence="1" id="KW-0732">Signal</keyword>
<evidence type="ECO:0000259" key="2">
    <source>
        <dbReference type="Pfam" id="PF01471"/>
    </source>
</evidence>
<dbReference type="AlphaFoldDB" id="A0AAJ0BGD8"/>
<feature type="chain" id="PRO_5042608962" description="Peptidoglycan binding-like domain-containing protein" evidence="1">
    <location>
        <begin position="21"/>
        <end position="146"/>
    </location>
</feature>
<reference evidence="3" key="1">
    <citation type="submission" date="2023-06" db="EMBL/GenBank/DDBJ databases">
        <title>Genome-scale phylogeny and comparative genomics of the fungal order Sordariales.</title>
        <authorList>
            <consortium name="Lawrence Berkeley National Laboratory"/>
            <person name="Hensen N."/>
            <person name="Bonometti L."/>
            <person name="Westerberg I."/>
            <person name="Brannstrom I.O."/>
            <person name="Guillou S."/>
            <person name="Cros-Aarteil S."/>
            <person name="Calhoun S."/>
            <person name="Haridas S."/>
            <person name="Kuo A."/>
            <person name="Mondo S."/>
            <person name="Pangilinan J."/>
            <person name="Riley R."/>
            <person name="Labutti K."/>
            <person name="Andreopoulos B."/>
            <person name="Lipzen A."/>
            <person name="Chen C."/>
            <person name="Yanf M."/>
            <person name="Daum C."/>
            <person name="Ng V."/>
            <person name="Clum A."/>
            <person name="Steindorff A."/>
            <person name="Ohm R."/>
            <person name="Martin F."/>
            <person name="Silar P."/>
            <person name="Natvig D."/>
            <person name="Lalanne C."/>
            <person name="Gautier V."/>
            <person name="Ament-Velasquez S.L."/>
            <person name="Kruys A."/>
            <person name="Hutchinson M.I."/>
            <person name="Powell A.J."/>
            <person name="Barry K."/>
            <person name="Miller A.N."/>
            <person name="Grigoriev I.V."/>
            <person name="Debuchy R."/>
            <person name="Gladieux P."/>
            <person name="Thoren M.H."/>
            <person name="Johannesson H."/>
        </authorList>
    </citation>
    <scope>NUCLEOTIDE SEQUENCE</scope>
    <source>
        <strain evidence="3">PSN4</strain>
    </source>
</reference>
<gene>
    <name evidence="3" type="ORF">QBC47DRAFT_377351</name>
</gene>
<name>A0AAJ0BGD8_9PEZI</name>
<dbReference type="Proteomes" id="UP001239445">
    <property type="component" value="Unassembled WGS sequence"/>
</dbReference>
<dbReference type="InterPro" id="IPR036366">
    <property type="entry name" value="PGBDSf"/>
</dbReference>
<dbReference type="EMBL" id="MU839831">
    <property type="protein sequence ID" value="KAK1756648.1"/>
    <property type="molecule type" value="Genomic_DNA"/>
</dbReference>
<dbReference type="SUPFAM" id="SSF47090">
    <property type="entry name" value="PGBD-like"/>
    <property type="match status" value="1"/>
</dbReference>
<comment type="caution">
    <text evidence="3">The sequence shown here is derived from an EMBL/GenBank/DDBJ whole genome shotgun (WGS) entry which is preliminary data.</text>
</comment>